<evidence type="ECO:0000313" key="2">
    <source>
        <dbReference type="Proteomes" id="UP000652761"/>
    </source>
</evidence>
<protein>
    <submittedName>
        <fullName evidence="1">Uncharacterized protein</fullName>
    </submittedName>
</protein>
<gene>
    <name evidence="1" type="ORF">Taro_041852</name>
</gene>
<comment type="caution">
    <text evidence="1">The sequence shown here is derived from an EMBL/GenBank/DDBJ whole genome shotgun (WGS) entry which is preliminary data.</text>
</comment>
<keyword evidence="2" id="KW-1185">Reference proteome</keyword>
<sequence length="112" mass="12327">MAIPPLCGIHLHHQHLHLHQLPAATPSSTSLGTGGRRSMPGSSSPVGCSSGCGEISVLPLLFVRAAIHWARRRRNRIPVLKIFITSRISSSSVDENLSFFPWLKLKVTRKEQ</sequence>
<name>A0A843WFF4_COLES</name>
<dbReference type="Proteomes" id="UP000652761">
    <property type="component" value="Unassembled WGS sequence"/>
</dbReference>
<dbReference type="AlphaFoldDB" id="A0A843WFF4"/>
<accession>A0A843WFF4</accession>
<organism evidence="1 2">
    <name type="scientific">Colocasia esculenta</name>
    <name type="common">Wild taro</name>
    <name type="synonym">Arum esculentum</name>
    <dbReference type="NCBI Taxonomy" id="4460"/>
    <lineage>
        <taxon>Eukaryota</taxon>
        <taxon>Viridiplantae</taxon>
        <taxon>Streptophyta</taxon>
        <taxon>Embryophyta</taxon>
        <taxon>Tracheophyta</taxon>
        <taxon>Spermatophyta</taxon>
        <taxon>Magnoliopsida</taxon>
        <taxon>Liliopsida</taxon>
        <taxon>Araceae</taxon>
        <taxon>Aroideae</taxon>
        <taxon>Colocasieae</taxon>
        <taxon>Colocasia</taxon>
    </lineage>
</organism>
<evidence type="ECO:0000313" key="1">
    <source>
        <dbReference type="EMBL" id="MQM08992.1"/>
    </source>
</evidence>
<reference evidence="1" key="1">
    <citation type="submission" date="2017-07" db="EMBL/GenBank/DDBJ databases">
        <title>Taro Niue Genome Assembly and Annotation.</title>
        <authorList>
            <person name="Atibalentja N."/>
            <person name="Keating K."/>
            <person name="Fields C.J."/>
        </authorList>
    </citation>
    <scope>NUCLEOTIDE SEQUENCE</scope>
    <source>
        <strain evidence="1">Niue_2</strain>
        <tissue evidence="1">Leaf</tissue>
    </source>
</reference>
<dbReference type="EMBL" id="NMUH01004261">
    <property type="protein sequence ID" value="MQM08992.1"/>
    <property type="molecule type" value="Genomic_DNA"/>
</dbReference>
<feature type="non-terminal residue" evidence="1">
    <location>
        <position position="1"/>
    </location>
</feature>
<proteinExistence type="predicted"/>